<dbReference type="Gene3D" id="3.30.1360.120">
    <property type="entry name" value="Probable tRNA modification gtpase trme, domain 1"/>
    <property type="match status" value="1"/>
</dbReference>
<dbReference type="Proteomes" id="UP000291591">
    <property type="component" value="Unassembled WGS sequence"/>
</dbReference>
<feature type="domain" description="Aminomethyltransferase C-terminal" evidence="4">
    <location>
        <begin position="285"/>
        <end position="355"/>
    </location>
</feature>
<feature type="domain" description="GCVT N-terminal" evidence="3">
    <location>
        <begin position="46"/>
        <end position="265"/>
    </location>
</feature>
<dbReference type="Pfam" id="PF01571">
    <property type="entry name" value="GCV_T"/>
    <property type="match status" value="1"/>
</dbReference>
<reference evidence="5 6" key="1">
    <citation type="submission" date="2019-02" db="EMBL/GenBank/DDBJ databases">
        <title>Sequencing the genomes of 1000 actinobacteria strains.</title>
        <authorList>
            <person name="Klenk H.-P."/>
        </authorList>
    </citation>
    <scope>NUCLEOTIDE SEQUENCE [LARGE SCALE GENOMIC DNA]</scope>
    <source>
        <strain evidence="5 6">DSM 45779</strain>
    </source>
</reference>
<feature type="region of interest" description="Disordered" evidence="2">
    <location>
        <begin position="1"/>
        <end position="48"/>
    </location>
</feature>
<sequence length="382" mass="40432">MTTPDPTTETTDSRTVETIEPETPADDLGRPDVDAAVPAHRGDPPAEQRAMVRSAAVVDRGHREVVAVPGDDRLSWLHLLLTQHVSALGTDTGSEALVLDLNGRVLHHMVLAHVDGVVYLDTEPGAGAELLAYLDSMRFWSKVEPRDATAELAVLSLVGPDTPSVLAAAGAPTPERPYDCAALPGGGLVRRMPWPGPDSTDLLVPRAEKDAWMARLEAAGARPAGTLAFEALRAETVRPRLGVDTDERTIPHEVGWIGAAVHLEKGCYRGQETVARVANLGRPPRRLVLLLLDAGDEELPVTGDPVVRDGRPVGRVGTVVQHHELGPVALALIKRSVPADAELTAGVEDRASPAAIDPGSYTVDASEPPPGRAAQMRGGLRG</sequence>
<keyword evidence="6" id="KW-1185">Reference proteome</keyword>
<evidence type="ECO:0000256" key="2">
    <source>
        <dbReference type="SAM" id="MobiDB-lite"/>
    </source>
</evidence>
<dbReference type="InterPro" id="IPR006222">
    <property type="entry name" value="GCVT_N"/>
</dbReference>
<dbReference type="Pfam" id="PF08669">
    <property type="entry name" value="GCV_T_C"/>
    <property type="match status" value="1"/>
</dbReference>
<dbReference type="InterPro" id="IPR045179">
    <property type="entry name" value="YgfZ/GcvT"/>
</dbReference>
<dbReference type="NCBIfam" id="TIGR03317">
    <property type="entry name" value="ygfZ_signature"/>
    <property type="match status" value="1"/>
</dbReference>
<dbReference type="InterPro" id="IPR017703">
    <property type="entry name" value="YgfZ/GCV_T_CS"/>
</dbReference>
<dbReference type="SUPFAM" id="SSF101790">
    <property type="entry name" value="Aminomethyltransferase beta-barrel domain"/>
    <property type="match status" value="1"/>
</dbReference>
<dbReference type="SUPFAM" id="SSF103025">
    <property type="entry name" value="Folate-binding domain"/>
    <property type="match status" value="1"/>
</dbReference>
<evidence type="ECO:0000259" key="3">
    <source>
        <dbReference type="Pfam" id="PF01571"/>
    </source>
</evidence>
<dbReference type="EMBL" id="SHKL01000001">
    <property type="protein sequence ID" value="RZT83633.1"/>
    <property type="molecule type" value="Genomic_DNA"/>
</dbReference>
<dbReference type="InterPro" id="IPR013977">
    <property type="entry name" value="GcvT_C"/>
</dbReference>
<evidence type="ECO:0000313" key="5">
    <source>
        <dbReference type="EMBL" id="RZT83633.1"/>
    </source>
</evidence>
<dbReference type="GO" id="GO:0016226">
    <property type="term" value="P:iron-sulfur cluster assembly"/>
    <property type="evidence" value="ECO:0007669"/>
    <property type="project" value="TreeGrafter"/>
</dbReference>
<feature type="region of interest" description="Disordered" evidence="2">
    <location>
        <begin position="349"/>
        <end position="382"/>
    </location>
</feature>
<feature type="compositionally biased region" description="Low complexity" evidence="2">
    <location>
        <begin position="1"/>
        <end position="10"/>
    </location>
</feature>
<evidence type="ECO:0000259" key="4">
    <source>
        <dbReference type="Pfam" id="PF08669"/>
    </source>
</evidence>
<keyword evidence="1" id="KW-0809">Transit peptide</keyword>
<comment type="caution">
    <text evidence="5">The sequence shown here is derived from an EMBL/GenBank/DDBJ whole genome shotgun (WGS) entry which is preliminary data.</text>
</comment>
<dbReference type="InterPro" id="IPR027266">
    <property type="entry name" value="TrmE/GcvT-like"/>
</dbReference>
<gene>
    <name evidence="5" type="ORF">EV383_0444</name>
</gene>
<name>A0A4Q7UUD3_PSEST</name>
<evidence type="ECO:0008006" key="7">
    <source>
        <dbReference type="Google" id="ProtNLM"/>
    </source>
</evidence>
<organism evidence="5 6">
    <name type="scientific">Pseudonocardia sediminis</name>
    <dbReference type="NCBI Taxonomy" id="1397368"/>
    <lineage>
        <taxon>Bacteria</taxon>
        <taxon>Bacillati</taxon>
        <taxon>Actinomycetota</taxon>
        <taxon>Actinomycetes</taxon>
        <taxon>Pseudonocardiales</taxon>
        <taxon>Pseudonocardiaceae</taxon>
        <taxon>Pseudonocardia</taxon>
    </lineage>
</organism>
<evidence type="ECO:0000256" key="1">
    <source>
        <dbReference type="ARBA" id="ARBA00022946"/>
    </source>
</evidence>
<proteinExistence type="predicted"/>
<accession>A0A4Q7UUD3</accession>
<evidence type="ECO:0000313" key="6">
    <source>
        <dbReference type="Proteomes" id="UP000291591"/>
    </source>
</evidence>
<dbReference type="AlphaFoldDB" id="A0A4Q7UUD3"/>
<dbReference type="PANTHER" id="PTHR22602">
    <property type="entry name" value="TRANSFERASE CAF17, MITOCHONDRIAL-RELATED"/>
    <property type="match status" value="1"/>
</dbReference>
<protein>
    <recommendedName>
        <fullName evidence="7">Aminomethyltransferase folate-binding domain-containing protein</fullName>
    </recommendedName>
</protein>
<dbReference type="PANTHER" id="PTHR22602:SF0">
    <property type="entry name" value="TRANSFERASE CAF17, MITOCHONDRIAL-RELATED"/>
    <property type="match status" value="1"/>
</dbReference>
<dbReference type="InterPro" id="IPR029043">
    <property type="entry name" value="GcvT/YgfZ_C"/>
</dbReference>